<keyword evidence="1" id="KW-0472">Membrane</keyword>
<evidence type="ECO:0000256" key="1">
    <source>
        <dbReference type="SAM" id="Phobius"/>
    </source>
</evidence>
<comment type="caution">
    <text evidence="2">The sequence shown here is derived from an EMBL/GenBank/DDBJ whole genome shotgun (WGS) entry which is preliminary data.</text>
</comment>
<reference evidence="2 3" key="1">
    <citation type="submission" date="2011-05" db="EMBL/GenBank/DDBJ databases">
        <authorList>
            <person name="Muzny D."/>
            <person name="Qin X."/>
            <person name="Deng J."/>
            <person name="Jiang H."/>
            <person name="Liu Y."/>
            <person name="Qu J."/>
            <person name="Song X.-Z."/>
            <person name="Zhang L."/>
            <person name="Thornton R."/>
            <person name="Coyle M."/>
            <person name="Francisco L."/>
            <person name="Jackson L."/>
            <person name="Javaid M."/>
            <person name="Korchina V."/>
            <person name="Kovar C."/>
            <person name="Mata R."/>
            <person name="Mathew T."/>
            <person name="Ngo R."/>
            <person name="Nguyen L."/>
            <person name="Nguyen N."/>
            <person name="Okwuonu G."/>
            <person name="Ongeri F."/>
            <person name="Pham C."/>
            <person name="Simmons D."/>
            <person name="Wilczek-Boney K."/>
            <person name="Hale W."/>
            <person name="Jakkamsetti A."/>
            <person name="Pham P."/>
            <person name="Ruth R."/>
            <person name="San Lucas F."/>
            <person name="Warren J."/>
            <person name="Zhang J."/>
            <person name="Zhao Z."/>
            <person name="Zhou C."/>
            <person name="Zhu D."/>
            <person name="Lee S."/>
            <person name="Bess C."/>
            <person name="Blankenburg K."/>
            <person name="Forbes L."/>
            <person name="Fu Q."/>
            <person name="Gubbala S."/>
            <person name="Hirani K."/>
            <person name="Jayaseelan J.C."/>
            <person name="Lara F."/>
            <person name="Munidasa M."/>
            <person name="Palculict T."/>
            <person name="Patil S."/>
            <person name="Pu L.-L."/>
            <person name="Saada N."/>
            <person name="Tang L."/>
            <person name="Weissenberger G."/>
            <person name="Zhu Y."/>
            <person name="Hemphill L."/>
            <person name="Shang Y."/>
            <person name="Youmans B."/>
            <person name="Ayvaz T."/>
            <person name="Ross M."/>
            <person name="Santibanez J."/>
            <person name="Aqrawi P."/>
            <person name="Gross S."/>
            <person name="Joshi V."/>
            <person name="Fowler G."/>
            <person name="Nazareth L."/>
            <person name="Reid J."/>
            <person name="Worley K."/>
            <person name="Petrosino J."/>
            <person name="Highlander S."/>
            <person name="Gibbs R."/>
        </authorList>
    </citation>
    <scope>NUCLEOTIDE SEQUENCE [LARGE SCALE GENOMIC DNA]</scope>
    <source>
        <strain evidence="2 3">871</strain>
    </source>
</reference>
<keyword evidence="1" id="KW-0812">Transmembrane</keyword>
<proteinExistence type="predicted"/>
<name>G4CGG6_9NEIS</name>
<evidence type="ECO:0000313" key="2">
    <source>
        <dbReference type="EMBL" id="EGY53078.1"/>
    </source>
</evidence>
<accession>G4CGG6</accession>
<evidence type="ECO:0000313" key="3">
    <source>
        <dbReference type="Proteomes" id="UP000003019"/>
    </source>
</evidence>
<gene>
    <name evidence="2" type="ORF">HMPREF9371_0705</name>
</gene>
<dbReference type="AlphaFoldDB" id="G4CGG6"/>
<keyword evidence="1" id="KW-1133">Transmembrane helix</keyword>
<dbReference type="GO" id="GO:0008483">
    <property type="term" value="F:transaminase activity"/>
    <property type="evidence" value="ECO:0007669"/>
    <property type="project" value="UniProtKB-KW"/>
</dbReference>
<keyword evidence="3" id="KW-1185">Reference proteome</keyword>
<dbReference type="EMBL" id="AGAY01000023">
    <property type="protein sequence ID" value="EGY53078.1"/>
    <property type="molecule type" value="Genomic_DNA"/>
</dbReference>
<feature type="transmembrane region" description="Helical" evidence="1">
    <location>
        <begin position="124"/>
        <end position="145"/>
    </location>
</feature>
<dbReference type="HOGENOM" id="CLU_128164_0_0_4"/>
<protein>
    <submittedName>
        <fullName evidence="2">Aminotransferase</fullName>
    </submittedName>
</protein>
<keyword evidence="2" id="KW-0032">Aminotransferase</keyword>
<sequence>MRRRWGVAKVSGFGGAACFKRLRPSVIVAGLLFQMKAGRPMGKRQASRGRVFPPALFPDVLTADDALLRRIAAADYGMEAARHFAALKEVLTLQNGYLSLEADQAFYPAETVELAAYRASDSRAYFICHLMLVQSTLAGTAWFGLAGYRQHYLDSRAGLPMSVQRQLDAAYALAEARGEI</sequence>
<organism evidence="2 3">
    <name type="scientific">Neisseria shayeganii 871</name>
    <dbReference type="NCBI Taxonomy" id="1032488"/>
    <lineage>
        <taxon>Bacteria</taxon>
        <taxon>Pseudomonadati</taxon>
        <taxon>Pseudomonadota</taxon>
        <taxon>Betaproteobacteria</taxon>
        <taxon>Neisseriales</taxon>
        <taxon>Neisseriaceae</taxon>
        <taxon>Neisseria</taxon>
    </lineage>
</organism>
<keyword evidence="2" id="KW-0808">Transferase</keyword>
<dbReference type="Proteomes" id="UP000003019">
    <property type="component" value="Unassembled WGS sequence"/>
</dbReference>
<dbReference type="PATRIC" id="fig|1032488.3.peg.642"/>